<keyword evidence="1" id="KW-0812">Transmembrane</keyword>
<dbReference type="PANTHER" id="PTHR23021:SF11">
    <property type="entry name" value="SERPENTINE RECEPTOR, CLASS T"/>
    <property type="match status" value="1"/>
</dbReference>
<proteinExistence type="predicted"/>
<accession>A0A0B1SJM1</accession>
<keyword evidence="1" id="KW-0472">Membrane</keyword>
<name>A0A0B1SJM1_OESDE</name>
<feature type="non-terminal residue" evidence="2">
    <location>
        <position position="1"/>
    </location>
</feature>
<gene>
    <name evidence="2" type="ORF">OESDEN_14738</name>
</gene>
<dbReference type="AlphaFoldDB" id="A0A0B1SJM1"/>
<evidence type="ECO:0000256" key="1">
    <source>
        <dbReference type="SAM" id="Phobius"/>
    </source>
</evidence>
<dbReference type="EMBL" id="KN563543">
    <property type="protein sequence ID" value="KHJ85533.1"/>
    <property type="molecule type" value="Genomic_DNA"/>
</dbReference>
<dbReference type="OrthoDB" id="5843372at2759"/>
<organism evidence="2 3">
    <name type="scientific">Oesophagostomum dentatum</name>
    <name type="common">Nodular worm</name>
    <dbReference type="NCBI Taxonomy" id="61180"/>
    <lineage>
        <taxon>Eukaryota</taxon>
        <taxon>Metazoa</taxon>
        <taxon>Ecdysozoa</taxon>
        <taxon>Nematoda</taxon>
        <taxon>Chromadorea</taxon>
        <taxon>Rhabditida</taxon>
        <taxon>Rhabditina</taxon>
        <taxon>Rhabditomorpha</taxon>
        <taxon>Strongyloidea</taxon>
        <taxon>Strongylidae</taxon>
        <taxon>Oesophagostomum</taxon>
    </lineage>
</organism>
<keyword evidence="1" id="KW-1133">Transmembrane helix</keyword>
<feature type="transmembrane region" description="Helical" evidence="1">
    <location>
        <begin position="51"/>
        <end position="74"/>
    </location>
</feature>
<dbReference type="PANTHER" id="PTHR23021">
    <property type="entry name" value="SERPENTINE RECEPTOR, CLASS T"/>
    <property type="match status" value="1"/>
</dbReference>
<feature type="transmembrane region" description="Helical" evidence="1">
    <location>
        <begin position="12"/>
        <end position="31"/>
    </location>
</feature>
<dbReference type="Proteomes" id="UP000053660">
    <property type="component" value="Unassembled WGS sequence"/>
</dbReference>
<evidence type="ECO:0000313" key="2">
    <source>
        <dbReference type="EMBL" id="KHJ85533.1"/>
    </source>
</evidence>
<keyword evidence="3" id="KW-1185">Reference proteome</keyword>
<dbReference type="InterPro" id="IPR019425">
    <property type="entry name" value="7TM_GPCR_serpentine_rcpt_Srt"/>
</dbReference>
<evidence type="ECO:0000313" key="3">
    <source>
        <dbReference type="Proteomes" id="UP000053660"/>
    </source>
</evidence>
<protein>
    <submittedName>
        <fullName evidence="2">Uncharacterized protein</fullName>
    </submittedName>
</protein>
<dbReference type="Pfam" id="PF10321">
    <property type="entry name" value="7TM_GPCR_Srt"/>
    <property type="match status" value="1"/>
</dbReference>
<reference evidence="2 3" key="1">
    <citation type="submission" date="2014-03" db="EMBL/GenBank/DDBJ databases">
        <title>Draft genome of the hookworm Oesophagostomum dentatum.</title>
        <authorList>
            <person name="Mitreva M."/>
        </authorList>
    </citation>
    <scope>NUCLEOTIDE SEQUENCE [LARGE SCALE GENOMIC DNA]</scope>
    <source>
        <strain evidence="2 3">OD-Hann</strain>
    </source>
</reference>
<sequence length="106" mass="12295">YLNYPHTANNLFIVVLTCLLYVQYSRVLLRYSKVGAGLSWAQRSFLPTPSYFVLIGHICWQLGHGFPAIVYLILNRTIQREVLEMIGLHRRASVKRLNRPSTTRFS</sequence>